<evidence type="ECO:0000256" key="2">
    <source>
        <dbReference type="ARBA" id="ARBA00022729"/>
    </source>
</evidence>
<gene>
    <name evidence="5" type="ORF">FPZ52_00275</name>
</gene>
<dbReference type="KEGG" id="lit:FPZ52_00275"/>
<dbReference type="Pfam" id="PF03480">
    <property type="entry name" value="DctP"/>
    <property type="match status" value="1"/>
</dbReference>
<feature type="transmembrane region" description="Helical" evidence="4">
    <location>
        <begin position="12"/>
        <end position="34"/>
    </location>
</feature>
<dbReference type="OrthoDB" id="8673861at2"/>
<dbReference type="PANTHER" id="PTHR33376">
    <property type="match status" value="1"/>
</dbReference>
<comment type="subcellular location">
    <subcellularLocation>
        <location evidence="1">Periplasm</location>
    </subcellularLocation>
</comment>
<dbReference type="Proteomes" id="UP000318483">
    <property type="component" value="Chromosome"/>
</dbReference>
<dbReference type="AlphaFoldDB" id="A0A5B8I4W6"/>
<name>A0A5B8I4W6_9RHOB</name>
<evidence type="ECO:0000313" key="6">
    <source>
        <dbReference type="Proteomes" id="UP000318483"/>
    </source>
</evidence>
<keyword evidence="4" id="KW-1133">Transmembrane helix</keyword>
<evidence type="ECO:0000256" key="3">
    <source>
        <dbReference type="ARBA" id="ARBA00022764"/>
    </source>
</evidence>
<reference evidence="5 6" key="1">
    <citation type="submission" date="2019-07" db="EMBL/GenBank/DDBJ databases">
        <title>Litoreibacter alkalisoli sp. nov., isolated from saline-alkaline soil.</title>
        <authorList>
            <person name="Wang S."/>
            <person name="Xu L."/>
            <person name="Xing Y.-T."/>
            <person name="Sun J.-Q."/>
        </authorList>
    </citation>
    <scope>NUCLEOTIDE SEQUENCE [LARGE SCALE GENOMIC DNA]</scope>
    <source>
        <strain evidence="5 6">LN3S51</strain>
    </source>
</reference>
<keyword evidence="2" id="KW-0732">Signal</keyword>
<dbReference type="EMBL" id="CP042261">
    <property type="protein sequence ID" value="QDY68215.1"/>
    <property type="molecule type" value="Genomic_DNA"/>
</dbReference>
<proteinExistence type="predicted"/>
<dbReference type="InterPro" id="IPR018389">
    <property type="entry name" value="DctP_fam"/>
</dbReference>
<dbReference type="CDD" id="cd13603">
    <property type="entry name" value="PBP2_TRAP_Siap_TeaA_like"/>
    <property type="match status" value="1"/>
</dbReference>
<dbReference type="Gene3D" id="3.40.190.170">
    <property type="entry name" value="Bacterial extracellular solute-binding protein, family 7"/>
    <property type="match status" value="1"/>
</dbReference>
<dbReference type="NCBIfam" id="NF037995">
    <property type="entry name" value="TRAP_S1"/>
    <property type="match status" value="1"/>
</dbReference>
<dbReference type="InterPro" id="IPR038404">
    <property type="entry name" value="TRAP_DctP_sf"/>
</dbReference>
<keyword evidence="4" id="KW-0472">Membrane</keyword>
<evidence type="ECO:0000256" key="4">
    <source>
        <dbReference type="SAM" id="Phobius"/>
    </source>
</evidence>
<sequence>MQPSRKLHKKRCQLSVGPICLILRTFCLLYGHSWEDAMRIYQMGLFAALLGLAVTPVQARDLVVASADPVGSLKDRMCQQFVDGVAEELPEVSLNYVQGEALGSAKSVMEQHVSGTIDIFCNELVWFANYVPDMQILGWGLTFRDQQHMKNFIESELFDPLEDEAIAAGVRILAGRPTQPRMLFTKTPVSGIEDLQNVKMRVPQLKSYLELWTAVGTQPTQVAWAEVYLALNTGVVVAAEGPPTDAGKQNFEKVAPYVTRTDHLYSTVHISITERAWSEFTEVEQAKMTELATAATDWGLAAATEEVETVLAGFEEEGATVSDIDIKPFQDKVAGAVERMESEGLWSEGLWEKIQGL</sequence>
<keyword evidence="4" id="KW-0812">Transmembrane</keyword>
<dbReference type="GO" id="GO:0055085">
    <property type="term" value="P:transmembrane transport"/>
    <property type="evidence" value="ECO:0007669"/>
    <property type="project" value="InterPro"/>
</dbReference>
<organism evidence="5 6">
    <name type="scientific">Qingshengfaniella alkalisoli</name>
    <dbReference type="NCBI Taxonomy" id="2599296"/>
    <lineage>
        <taxon>Bacteria</taxon>
        <taxon>Pseudomonadati</taxon>
        <taxon>Pseudomonadota</taxon>
        <taxon>Alphaproteobacteria</taxon>
        <taxon>Rhodobacterales</taxon>
        <taxon>Paracoccaceae</taxon>
        <taxon>Qingshengfaniella</taxon>
    </lineage>
</organism>
<protein>
    <submittedName>
        <fullName evidence="5">TRAP transporter substrate-binding protein</fullName>
    </submittedName>
</protein>
<keyword evidence="6" id="KW-1185">Reference proteome</keyword>
<evidence type="ECO:0000256" key="1">
    <source>
        <dbReference type="ARBA" id="ARBA00004418"/>
    </source>
</evidence>
<dbReference type="PANTHER" id="PTHR33376:SF4">
    <property type="entry name" value="SIALIC ACID-BINDING PERIPLASMIC PROTEIN SIAP"/>
    <property type="match status" value="1"/>
</dbReference>
<evidence type="ECO:0000313" key="5">
    <source>
        <dbReference type="EMBL" id="QDY68215.1"/>
    </source>
</evidence>
<keyword evidence="3" id="KW-0574">Periplasm</keyword>
<accession>A0A5B8I4W6</accession>
<dbReference type="GO" id="GO:0042597">
    <property type="term" value="C:periplasmic space"/>
    <property type="evidence" value="ECO:0007669"/>
    <property type="project" value="UniProtKB-SubCell"/>
</dbReference>